<dbReference type="EMBL" id="OX395139">
    <property type="protein sequence ID" value="CAI5793242.1"/>
    <property type="molecule type" value="Genomic_DNA"/>
</dbReference>
<feature type="region of interest" description="Disordered" evidence="1">
    <location>
        <begin position="55"/>
        <end position="87"/>
    </location>
</feature>
<name>A0AA35LCE3_9SAUR</name>
<evidence type="ECO:0000256" key="1">
    <source>
        <dbReference type="SAM" id="MobiDB-lite"/>
    </source>
</evidence>
<protein>
    <submittedName>
        <fullName evidence="2">Uncharacterized protein</fullName>
    </submittedName>
</protein>
<gene>
    <name evidence="2" type="ORF">PODLI_1B021064</name>
</gene>
<feature type="compositionally biased region" description="Low complexity" evidence="1">
    <location>
        <begin position="22"/>
        <end position="33"/>
    </location>
</feature>
<keyword evidence="3" id="KW-1185">Reference proteome</keyword>
<accession>A0AA35LCE3</accession>
<evidence type="ECO:0000313" key="3">
    <source>
        <dbReference type="Proteomes" id="UP001178461"/>
    </source>
</evidence>
<dbReference type="AlphaFoldDB" id="A0AA35LCE3"/>
<dbReference type="Proteomes" id="UP001178461">
    <property type="component" value="Chromosome 14"/>
</dbReference>
<reference evidence="2" key="1">
    <citation type="submission" date="2022-12" db="EMBL/GenBank/DDBJ databases">
        <authorList>
            <person name="Alioto T."/>
            <person name="Alioto T."/>
            <person name="Gomez Garrido J."/>
        </authorList>
    </citation>
    <scope>NUCLEOTIDE SEQUENCE</scope>
</reference>
<evidence type="ECO:0000313" key="2">
    <source>
        <dbReference type="EMBL" id="CAI5793242.1"/>
    </source>
</evidence>
<feature type="region of interest" description="Disordered" evidence="1">
    <location>
        <begin position="1"/>
        <end position="33"/>
    </location>
</feature>
<proteinExistence type="predicted"/>
<organism evidence="2 3">
    <name type="scientific">Podarcis lilfordi</name>
    <name type="common">Lilford's wall lizard</name>
    <dbReference type="NCBI Taxonomy" id="74358"/>
    <lineage>
        <taxon>Eukaryota</taxon>
        <taxon>Metazoa</taxon>
        <taxon>Chordata</taxon>
        <taxon>Craniata</taxon>
        <taxon>Vertebrata</taxon>
        <taxon>Euteleostomi</taxon>
        <taxon>Lepidosauria</taxon>
        <taxon>Squamata</taxon>
        <taxon>Bifurcata</taxon>
        <taxon>Unidentata</taxon>
        <taxon>Episquamata</taxon>
        <taxon>Laterata</taxon>
        <taxon>Lacertibaenia</taxon>
        <taxon>Lacertidae</taxon>
        <taxon>Podarcis</taxon>
    </lineage>
</organism>
<sequence length="87" mass="8915">MSARELPRQPCAPRSPPTAPGSPLAPWSRSSSSAQDAPAMAVYCSEAFSMYPQAAAATAAAGTSGQRQPGAAYALGDYEPPPGYLWG</sequence>